<organism evidence="2 3">
    <name type="scientific">Deinococcus actinosclerus</name>
    <dbReference type="NCBI Taxonomy" id="1768108"/>
    <lineage>
        <taxon>Bacteria</taxon>
        <taxon>Thermotogati</taxon>
        <taxon>Deinococcota</taxon>
        <taxon>Deinococci</taxon>
        <taxon>Deinococcales</taxon>
        <taxon>Deinococcaceae</taxon>
        <taxon>Deinococcus</taxon>
    </lineage>
</organism>
<dbReference type="EMBL" id="CP013910">
    <property type="protein sequence ID" value="ALW89740.1"/>
    <property type="molecule type" value="Genomic_DNA"/>
</dbReference>
<feature type="transmembrane region" description="Helical" evidence="1">
    <location>
        <begin position="105"/>
        <end position="131"/>
    </location>
</feature>
<keyword evidence="1" id="KW-1133">Transmembrane helix</keyword>
<protein>
    <submittedName>
        <fullName evidence="2">Uncharacterized protein</fullName>
    </submittedName>
</protein>
<feature type="transmembrane region" description="Helical" evidence="1">
    <location>
        <begin position="55"/>
        <end position="75"/>
    </location>
</feature>
<proteinExistence type="predicted"/>
<keyword evidence="3" id="KW-1185">Reference proteome</keyword>
<keyword evidence="1" id="KW-0812">Transmembrane</keyword>
<gene>
    <name evidence="2" type="ORF">AUC44_13205</name>
</gene>
<evidence type="ECO:0000313" key="2">
    <source>
        <dbReference type="EMBL" id="ALW89740.1"/>
    </source>
</evidence>
<keyword evidence="1" id="KW-0472">Membrane</keyword>
<evidence type="ECO:0000256" key="1">
    <source>
        <dbReference type="SAM" id="Phobius"/>
    </source>
</evidence>
<accession>A0ABM5X7F4</accession>
<dbReference type="Proteomes" id="UP000060071">
    <property type="component" value="Chromosome"/>
</dbReference>
<dbReference type="RefSeq" id="WP_062159153.1">
    <property type="nucleotide sequence ID" value="NZ_CP013910.1"/>
</dbReference>
<sequence>MLDGLTRDLRAGDAHSRVRAARRAHQLAFLTLAVPGLPLGALLALLRPQRVQEPVTFLGVLLLALLLAGVAWQLARRTARDEQLAQPQRQLAGAMQAATVPAVPFLIGCAFLASPLAAALLWGTALTLFLLTRPRRSA</sequence>
<reference evidence="2 3" key="1">
    <citation type="submission" date="2015-12" db="EMBL/GenBank/DDBJ databases">
        <authorList>
            <person name="Kim M.K."/>
            <person name="Srinivasan S."/>
            <person name="Lee J.-J."/>
            <person name="Kim K."/>
        </authorList>
    </citation>
    <scope>NUCLEOTIDE SEQUENCE [LARGE SCALE GENOMIC DNA]</scope>
    <source>
        <strain evidence="2 3">BM2</strain>
    </source>
</reference>
<evidence type="ECO:0000313" key="3">
    <source>
        <dbReference type="Proteomes" id="UP000060071"/>
    </source>
</evidence>
<feature type="transmembrane region" description="Helical" evidence="1">
    <location>
        <begin position="27"/>
        <end position="46"/>
    </location>
</feature>
<name>A0ABM5X7F4_9DEIO</name>